<protein>
    <submittedName>
        <fullName evidence="1">Uncharacterized protein</fullName>
    </submittedName>
</protein>
<organism evidence="1">
    <name type="scientific">Loa loa</name>
    <name type="common">Eye worm</name>
    <name type="synonym">Filaria loa</name>
    <dbReference type="NCBI Taxonomy" id="7209"/>
    <lineage>
        <taxon>Eukaryota</taxon>
        <taxon>Metazoa</taxon>
        <taxon>Ecdysozoa</taxon>
        <taxon>Nematoda</taxon>
        <taxon>Chromadorea</taxon>
        <taxon>Rhabditida</taxon>
        <taxon>Spirurina</taxon>
        <taxon>Spiruromorpha</taxon>
        <taxon>Filarioidea</taxon>
        <taxon>Onchocercidae</taxon>
        <taxon>Loa</taxon>
    </lineage>
</organism>
<sequence>MKRRGDVNATANVRKNGQLPLVSVPFILTDKFQPIILRNKLGQSQFVRPRKLIGKTSSEGMKKILDQERTRFQLQWFNFRHRPFNFSNQLPMIMKIDATSHLLSLTTTGSPIAPLLQNKNNFDLESRDLKLFGRNKFRSKFLQEVPLTTVDIFGVKSSTPRTMALEQQSQQETQHVIFQNVEQTSASQFFELKILIKVTGSVLPTTITVVEVHTSPPFTVQSSLPVAQLVPSLSQSLSSSAAPPGFSPPNDEVVAQLNDAQNFHALAELMQLRRHFSRNGTN</sequence>
<proteinExistence type="predicted"/>
<gene>
    <name evidence="1" type="ORF">LOAG_03534</name>
</gene>
<name>A0A1S0U4H7_LOALO</name>
<dbReference type="GeneID" id="9940924"/>
<dbReference type="RefSeq" id="XP_003139119.1">
    <property type="nucleotide sequence ID" value="XM_003139071.1"/>
</dbReference>
<dbReference type="OrthoDB" id="5877987at2759"/>
<dbReference type="CTD" id="9940924"/>
<dbReference type="EMBL" id="JH712083">
    <property type="protein sequence ID" value="EFO24951.1"/>
    <property type="molecule type" value="Genomic_DNA"/>
</dbReference>
<dbReference type="AlphaFoldDB" id="A0A1S0U4H7"/>
<accession>A0A1S0U4H7</accession>
<dbReference type="KEGG" id="loa:LOAG_03534"/>
<reference evidence="1" key="1">
    <citation type="submission" date="2012-04" db="EMBL/GenBank/DDBJ databases">
        <title>The Genome Sequence of Loa loa.</title>
        <authorList>
            <consortium name="The Broad Institute Genome Sequencing Platform"/>
            <consortium name="Broad Institute Genome Sequencing Center for Infectious Disease"/>
            <person name="Nutman T.B."/>
            <person name="Fink D.L."/>
            <person name="Russ C."/>
            <person name="Young S."/>
            <person name="Zeng Q."/>
            <person name="Gargeya S."/>
            <person name="Alvarado L."/>
            <person name="Berlin A."/>
            <person name="Chapman S.B."/>
            <person name="Chen Z."/>
            <person name="Freedman E."/>
            <person name="Gellesch M."/>
            <person name="Goldberg J."/>
            <person name="Griggs A."/>
            <person name="Gujja S."/>
            <person name="Heilman E.R."/>
            <person name="Heiman D."/>
            <person name="Howarth C."/>
            <person name="Mehta T."/>
            <person name="Neiman D."/>
            <person name="Pearson M."/>
            <person name="Roberts A."/>
            <person name="Saif S."/>
            <person name="Shea T."/>
            <person name="Shenoy N."/>
            <person name="Sisk P."/>
            <person name="Stolte C."/>
            <person name="Sykes S."/>
            <person name="White J."/>
            <person name="Yandava C."/>
            <person name="Haas B."/>
            <person name="Henn M.R."/>
            <person name="Nusbaum C."/>
            <person name="Birren B."/>
        </authorList>
    </citation>
    <scope>NUCLEOTIDE SEQUENCE [LARGE SCALE GENOMIC DNA]</scope>
</reference>
<dbReference type="InParanoid" id="A0A1S0U4H7"/>
<evidence type="ECO:0000313" key="1">
    <source>
        <dbReference type="EMBL" id="EFO24951.1"/>
    </source>
</evidence>